<keyword evidence="1" id="KW-0812">Transmembrane</keyword>
<evidence type="ECO:0000256" key="1">
    <source>
        <dbReference type="SAM" id="Phobius"/>
    </source>
</evidence>
<dbReference type="AlphaFoldDB" id="A0A6C0D2Z1"/>
<reference evidence="2" key="1">
    <citation type="journal article" date="2020" name="Nature">
        <title>Giant virus diversity and host interactions through global metagenomics.</title>
        <authorList>
            <person name="Schulz F."/>
            <person name="Roux S."/>
            <person name="Paez-Espino D."/>
            <person name="Jungbluth S."/>
            <person name="Walsh D.A."/>
            <person name="Denef V.J."/>
            <person name="McMahon K.D."/>
            <person name="Konstantinidis K.T."/>
            <person name="Eloe-Fadrosh E.A."/>
            <person name="Kyrpides N.C."/>
            <person name="Woyke T."/>
        </authorList>
    </citation>
    <scope>NUCLEOTIDE SEQUENCE</scope>
    <source>
        <strain evidence="2">GVMAG-M-3300023174-111</strain>
    </source>
</reference>
<keyword evidence="1" id="KW-1133">Transmembrane helix</keyword>
<protein>
    <submittedName>
        <fullName evidence="2">Uncharacterized protein</fullName>
    </submittedName>
</protein>
<evidence type="ECO:0000313" key="2">
    <source>
        <dbReference type="EMBL" id="QHT10877.1"/>
    </source>
</evidence>
<organism evidence="2">
    <name type="scientific">viral metagenome</name>
    <dbReference type="NCBI Taxonomy" id="1070528"/>
    <lineage>
        <taxon>unclassified sequences</taxon>
        <taxon>metagenomes</taxon>
        <taxon>organismal metagenomes</taxon>
    </lineage>
</organism>
<feature type="transmembrane region" description="Helical" evidence="1">
    <location>
        <begin position="37"/>
        <end position="56"/>
    </location>
</feature>
<dbReference type="EMBL" id="MN739530">
    <property type="protein sequence ID" value="QHT10877.1"/>
    <property type="molecule type" value="Genomic_DNA"/>
</dbReference>
<feature type="transmembrane region" description="Helical" evidence="1">
    <location>
        <begin position="7"/>
        <end position="31"/>
    </location>
</feature>
<accession>A0A6C0D2Z1</accession>
<name>A0A6C0D2Z1_9ZZZZ</name>
<keyword evidence="1" id="KW-0472">Membrane</keyword>
<proteinExistence type="predicted"/>
<sequence>MNSKLQTFLGIMAFYILISYVIFPMIFYYLVGKSLASAGNGFIVGSVISIGLWLTYGKKMV</sequence>